<gene>
    <name evidence="1" type="ORF">FCALED_LOCUS14997</name>
</gene>
<evidence type="ECO:0000313" key="1">
    <source>
        <dbReference type="EMBL" id="CAG8731252.1"/>
    </source>
</evidence>
<keyword evidence="2" id="KW-1185">Reference proteome</keyword>
<proteinExistence type="predicted"/>
<organism evidence="1 2">
    <name type="scientific">Funneliformis caledonium</name>
    <dbReference type="NCBI Taxonomy" id="1117310"/>
    <lineage>
        <taxon>Eukaryota</taxon>
        <taxon>Fungi</taxon>
        <taxon>Fungi incertae sedis</taxon>
        <taxon>Mucoromycota</taxon>
        <taxon>Glomeromycotina</taxon>
        <taxon>Glomeromycetes</taxon>
        <taxon>Glomerales</taxon>
        <taxon>Glomeraceae</taxon>
        <taxon>Funneliformis</taxon>
    </lineage>
</organism>
<name>A0A9N9NHF2_9GLOM</name>
<comment type="caution">
    <text evidence="1">The sequence shown here is derived from an EMBL/GenBank/DDBJ whole genome shotgun (WGS) entry which is preliminary data.</text>
</comment>
<dbReference type="EMBL" id="CAJVPQ010012358">
    <property type="protein sequence ID" value="CAG8731252.1"/>
    <property type="molecule type" value="Genomic_DNA"/>
</dbReference>
<dbReference type="AlphaFoldDB" id="A0A9N9NHF2"/>
<feature type="non-terminal residue" evidence="1">
    <location>
        <position position="1"/>
    </location>
</feature>
<evidence type="ECO:0000313" key="2">
    <source>
        <dbReference type="Proteomes" id="UP000789570"/>
    </source>
</evidence>
<accession>A0A9N9NHF2</accession>
<protein>
    <submittedName>
        <fullName evidence="1">8490_t:CDS:1</fullName>
    </submittedName>
</protein>
<reference evidence="1" key="1">
    <citation type="submission" date="2021-06" db="EMBL/GenBank/DDBJ databases">
        <authorList>
            <person name="Kallberg Y."/>
            <person name="Tangrot J."/>
            <person name="Rosling A."/>
        </authorList>
    </citation>
    <scope>NUCLEOTIDE SEQUENCE</scope>
    <source>
        <strain evidence="1">UK204</strain>
    </source>
</reference>
<dbReference type="Proteomes" id="UP000789570">
    <property type="component" value="Unassembled WGS sequence"/>
</dbReference>
<sequence length="58" mass="6633">KLSNIIKLNNFRYEGLRLNNLQLALSNTINATVAITNNLERIESSQILSREFNSRLTV</sequence>